<reference evidence="3" key="1">
    <citation type="journal article" date="2021" name="Genome Biol. Evol.">
        <title>The assembled and annotated genome of the fairy-ring fungus Marasmius oreades.</title>
        <authorList>
            <person name="Hiltunen M."/>
            <person name="Ament-Velasquez S.L."/>
            <person name="Johannesson H."/>
        </authorList>
    </citation>
    <scope>NUCLEOTIDE SEQUENCE</scope>
    <source>
        <strain evidence="3">03SP1</strain>
    </source>
</reference>
<dbReference type="PANTHER" id="PTHR47431">
    <property type="entry name" value="ZN(II)2CYS6 TRANSCRIPTION FACTOR (EUROFUNG)-RELATED"/>
    <property type="match status" value="1"/>
</dbReference>
<evidence type="ECO:0000313" key="4">
    <source>
        <dbReference type="Proteomes" id="UP001049176"/>
    </source>
</evidence>
<accession>A0A9P7RWA9</accession>
<comment type="caution">
    <text evidence="3">The sequence shown here is derived from an EMBL/GenBank/DDBJ whole genome shotgun (WGS) entry which is preliminary data.</text>
</comment>
<dbReference type="Gene3D" id="4.10.240.10">
    <property type="entry name" value="Zn(2)-C6 fungal-type DNA-binding domain"/>
    <property type="match status" value="2"/>
</dbReference>
<feature type="domain" description="Zn(2)-C6 fungal-type" evidence="2">
    <location>
        <begin position="55"/>
        <end position="86"/>
    </location>
</feature>
<keyword evidence="4" id="KW-1185">Reference proteome</keyword>
<organism evidence="3 4">
    <name type="scientific">Marasmius oreades</name>
    <name type="common">fairy-ring Marasmius</name>
    <dbReference type="NCBI Taxonomy" id="181124"/>
    <lineage>
        <taxon>Eukaryota</taxon>
        <taxon>Fungi</taxon>
        <taxon>Dikarya</taxon>
        <taxon>Basidiomycota</taxon>
        <taxon>Agaricomycotina</taxon>
        <taxon>Agaricomycetes</taxon>
        <taxon>Agaricomycetidae</taxon>
        <taxon>Agaricales</taxon>
        <taxon>Marasmiineae</taxon>
        <taxon>Marasmiaceae</taxon>
        <taxon>Marasmius</taxon>
    </lineage>
</organism>
<dbReference type="KEGG" id="more:E1B28_009937"/>
<dbReference type="AlphaFoldDB" id="A0A9P7RWA9"/>
<dbReference type="PROSITE" id="PS50048">
    <property type="entry name" value="ZN2_CY6_FUNGAL_2"/>
    <property type="match status" value="2"/>
</dbReference>
<protein>
    <recommendedName>
        <fullName evidence="2">Zn(2)-C6 fungal-type domain-containing protein</fullName>
    </recommendedName>
</protein>
<dbReference type="CDD" id="cd00067">
    <property type="entry name" value="GAL4"/>
    <property type="match status" value="2"/>
</dbReference>
<dbReference type="InterPro" id="IPR001138">
    <property type="entry name" value="Zn2Cys6_DnaBD"/>
</dbReference>
<dbReference type="PANTHER" id="PTHR47431:SF1">
    <property type="entry name" value="ZN(II)2CYS6 TRANSCRIPTION FACTOR (EUROFUNG)"/>
    <property type="match status" value="1"/>
</dbReference>
<dbReference type="Proteomes" id="UP001049176">
    <property type="component" value="Chromosome 6"/>
</dbReference>
<feature type="compositionally biased region" description="Low complexity" evidence="1">
    <location>
        <begin position="1"/>
        <end position="12"/>
    </location>
</feature>
<dbReference type="GeneID" id="66079013"/>
<dbReference type="GO" id="GO:0000981">
    <property type="term" value="F:DNA-binding transcription factor activity, RNA polymerase II-specific"/>
    <property type="evidence" value="ECO:0007669"/>
    <property type="project" value="InterPro"/>
</dbReference>
<evidence type="ECO:0000313" key="3">
    <source>
        <dbReference type="EMBL" id="KAG7090855.1"/>
    </source>
</evidence>
<evidence type="ECO:0000256" key="1">
    <source>
        <dbReference type="SAM" id="MobiDB-lite"/>
    </source>
</evidence>
<dbReference type="OrthoDB" id="39175at2759"/>
<dbReference type="SUPFAM" id="SSF57701">
    <property type="entry name" value="Zn2/Cys6 DNA-binding domain"/>
    <property type="match status" value="2"/>
</dbReference>
<dbReference type="EMBL" id="CM032186">
    <property type="protein sequence ID" value="KAG7090855.1"/>
    <property type="molecule type" value="Genomic_DNA"/>
</dbReference>
<feature type="region of interest" description="Disordered" evidence="1">
    <location>
        <begin position="1"/>
        <end position="29"/>
    </location>
</feature>
<gene>
    <name evidence="3" type="ORF">E1B28_009937</name>
</gene>
<dbReference type="RefSeq" id="XP_043007325.1">
    <property type="nucleotide sequence ID" value="XM_043154867.1"/>
</dbReference>
<sequence length="437" mass="48430">MSLSSESSPDSSATTVKDESLSDYPDDPQLKIRIPNPKIYMARQSMWVGHRGKLRCDSCRARNLKCDRVQPVCNHCAWTPDKDCKYTPVPTPSHRGVPRCLSCQQHNLKCDRDLPACNQCKLRNNDPQCVYASKRRKQSAVVDGSVRANPDGLKGEEQEPTIGLPAVNPGLSQDPLEAGVSTQPDARAGTSSSSHPPRVHDAPPHTIPPVITTTTLAVATPPARKLKPWFHLSYVPLSPTIRNKVSTIDASVMPDRSIFELRLTDFLSTLVPKLAETACLPTSTYADINCSLLSGEAHGLPPNVLMWVNCHRLLPGSTQKYLLLKPRDSDVPTSPVEEAQLLQEYQFRIDSDTTDISRGQEGNIFDRLIVREQFYDVLVYAHRDHATSFAMVDEIQVELGINGVSWPMADIFVGLCPRCSSRKRTRTNDTVIQDISA</sequence>
<dbReference type="SMART" id="SM00066">
    <property type="entry name" value="GAL4"/>
    <property type="match status" value="2"/>
</dbReference>
<name>A0A9P7RWA9_9AGAR</name>
<dbReference type="InterPro" id="IPR036864">
    <property type="entry name" value="Zn2-C6_fun-type_DNA-bd_sf"/>
</dbReference>
<feature type="compositionally biased region" description="Polar residues" evidence="1">
    <location>
        <begin position="180"/>
        <end position="195"/>
    </location>
</feature>
<proteinExistence type="predicted"/>
<evidence type="ECO:0000259" key="2">
    <source>
        <dbReference type="PROSITE" id="PS50048"/>
    </source>
</evidence>
<feature type="domain" description="Zn(2)-C6 fungal-type" evidence="2">
    <location>
        <begin position="99"/>
        <end position="131"/>
    </location>
</feature>
<feature type="region of interest" description="Disordered" evidence="1">
    <location>
        <begin position="141"/>
        <end position="209"/>
    </location>
</feature>
<dbReference type="GO" id="GO:0008270">
    <property type="term" value="F:zinc ion binding"/>
    <property type="evidence" value="ECO:0007669"/>
    <property type="project" value="InterPro"/>
</dbReference>